<keyword evidence="2 10" id="KW-0812">Transmembrane</keyword>
<dbReference type="Pfam" id="PF00041">
    <property type="entry name" value="fn3"/>
    <property type="match status" value="1"/>
</dbReference>
<evidence type="ECO:0000256" key="9">
    <source>
        <dbReference type="SAM" id="MobiDB-lite"/>
    </source>
</evidence>
<dbReference type="SUPFAM" id="SSF49265">
    <property type="entry name" value="Fibronectin type III"/>
    <property type="match status" value="2"/>
</dbReference>
<dbReference type="Gene3D" id="2.60.40.10">
    <property type="entry name" value="Immunoglobulins"/>
    <property type="match status" value="1"/>
</dbReference>
<evidence type="ECO:0000256" key="2">
    <source>
        <dbReference type="ARBA" id="ARBA00022692"/>
    </source>
</evidence>
<dbReference type="SMART" id="SM00060">
    <property type="entry name" value="FN3"/>
    <property type="match status" value="3"/>
</dbReference>
<comment type="subcellular location">
    <subcellularLocation>
        <location evidence="1">Membrane</location>
        <topology evidence="1">Single-pass type I membrane protein</topology>
    </subcellularLocation>
</comment>
<dbReference type="CDD" id="cd00063">
    <property type="entry name" value="FN3"/>
    <property type="match status" value="1"/>
</dbReference>
<dbReference type="InterPro" id="IPR057598">
    <property type="entry name" value="Fn3_PTPRU"/>
</dbReference>
<dbReference type="AlphaFoldDB" id="A0A0B2VU66"/>
<reference evidence="13 14" key="1">
    <citation type="submission" date="2014-11" db="EMBL/GenBank/DDBJ databases">
        <title>Genetic blueprint of the zoonotic pathogen Toxocara canis.</title>
        <authorList>
            <person name="Zhu X.-Q."/>
            <person name="Korhonen P.K."/>
            <person name="Cai H."/>
            <person name="Young N.D."/>
            <person name="Nejsum P."/>
            <person name="von Samson-Himmelstjerna G."/>
            <person name="Boag P.R."/>
            <person name="Tan P."/>
            <person name="Li Q."/>
            <person name="Min J."/>
            <person name="Yang Y."/>
            <person name="Wang X."/>
            <person name="Fang X."/>
            <person name="Hall R.S."/>
            <person name="Hofmann A."/>
            <person name="Sternberg P.W."/>
            <person name="Jex A.R."/>
            <person name="Gasser R.B."/>
        </authorList>
    </citation>
    <scope>NUCLEOTIDE SEQUENCE [LARGE SCALE GENOMIC DNA]</scope>
    <source>
        <strain evidence="13">PN_DK_2014</strain>
    </source>
</reference>
<keyword evidence="14" id="KW-1185">Reference proteome</keyword>
<dbReference type="Proteomes" id="UP000031036">
    <property type="component" value="Unassembled WGS sequence"/>
</dbReference>
<comment type="caution">
    <text evidence="13">The sequence shown here is derived from an EMBL/GenBank/DDBJ whole genome shotgun (WGS) entry which is preliminary data.</text>
</comment>
<dbReference type="InterPro" id="IPR013783">
    <property type="entry name" value="Ig-like_fold"/>
</dbReference>
<protein>
    <recommendedName>
        <fullName evidence="12">Fibronectin type-III domain-containing protein</fullName>
    </recommendedName>
</protein>
<keyword evidence="7" id="KW-1015">Disulfide bond</keyword>
<keyword evidence="4" id="KW-0677">Repeat</keyword>
<dbReference type="GO" id="GO:0016020">
    <property type="term" value="C:membrane"/>
    <property type="evidence" value="ECO:0007669"/>
    <property type="project" value="UniProtKB-SubCell"/>
</dbReference>
<evidence type="ECO:0000313" key="13">
    <source>
        <dbReference type="EMBL" id="KHN85208.1"/>
    </source>
</evidence>
<evidence type="ECO:0000256" key="4">
    <source>
        <dbReference type="ARBA" id="ARBA00022737"/>
    </source>
</evidence>
<feature type="chain" id="PRO_5002095592" description="Fibronectin type-III domain-containing protein" evidence="11">
    <location>
        <begin position="24"/>
        <end position="702"/>
    </location>
</feature>
<dbReference type="InterPro" id="IPR036116">
    <property type="entry name" value="FN3_sf"/>
</dbReference>
<dbReference type="InterPro" id="IPR003961">
    <property type="entry name" value="FN3_dom"/>
</dbReference>
<evidence type="ECO:0000256" key="3">
    <source>
        <dbReference type="ARBA" id="ARBA00022729"/>
    </source>
</evidence>
<dbReference type="OrthoDB" id="6130531at2759"/>
<proteinExistence type="predicted"/>
<feature type="region of interest" description="Disordered" evidence="9">
    <location>
        <begin position="663"/>
        <end position="702"/>
    </location>
</feature>
<evidence type="ECO:0000313" key="14">
    <source>
        <dbReference type="Proteomes" id="UP000031036"/>
    </source>
</evidence>
<dbReference type="InterPro" id="IPR051622">
    <property type="entry name" value="R-tyr_protein_phosphatases"/>
</dbReference>
<evidence type="ECO:0000256" key="8">
    <source>
        <dbReference type="ARBA" id="ARBA00023180"/>
    </source>
</evidence>
<dbReference type="PROSITE" id="PS50853">
    <property type="entry name" value="FN3"/>
    <property type="match status" value="2"/>
</dbReference>
<dbReference type="STRING" id="6265.A0A0B2VU66"/>
<evidence type="ECO:0000256" key="1">
    <source>
        <dbReference type="ARBA" id="ARBA00004479"/>
    </source>
</evidence>
<sequence>MALFSMCSTLLIVLIIIAAKGLCQEYYYDDEEETHIEEIDVSNDYIHFSWVINESQKKSLTSLRLMAAAMKGSSSTSSIAVVIEPNATTYKFEGLIGNTTYRISVEGFADKRSVFYTSTLIATSLAALDWLPAPTDITLTDITSDSLEITWTTPIVASASKQAMVNQHLVSAFEFNSVTKISTQRRRFPVRFPNTRIRLEGLLPRTVYNITIQAGTDFGYGSLGWAAFATLGEGQQYVLRLKSRTPNSLTLKWPISWFSTPSVPYTIRAKTLYSIDGSDKEVSVSSYSEAGRAPEFTLRNLAPGSIFNITMSTLGDSSAGNSFGLRTYLTTQSRKATWAVYSTLQQGEFVVEEPRVAAETDTAASIVWQKIHHQEPVFYQVRYAPNDGGQPFVLDPQSEANLECPRVGCDWLCTLIFNLAQRPRDFSFDVRAKVAGIWNKWVPVARRPWNLMERVCSINPPPFFVENIGKTDFMREIDIDSTETFDKNAWKYLVVVDLRGGGDNVLSAIDISRLNDKATSEYERIPYYITAGLSPEQVEKQINFRIGDGKVYGGYLNYPLEKDANPKWYLIPLSDTENEIMEPTLKSCGFKEDGTIQCDFTMMQLLSYIPWWICVAMVALAIFLIILLCLGLISIIKKCTCSRSKGQYGLDEISVNYFHEESPRMSNSRRPSRTSRLSHSRRRDDETTPITQCIDEAQSQNR</sequence>
<feature type="signal peptide" evidence="11">
    <location>
        <begin position="1"/>
        <end position="23"/>
    </location>
</feature>
<keyword evidence="3 11" id="KW-0732">Signal</keyword>
<keyword evidence="6 10" id="KW-0472">Membrane</keyword>
<feature type="domain" description="Fibronectin type-III" evidence="12">
    <location>
        <begin position="133"/>
        <end position="234"/>
    </location>
</feature>
<evidence type="ECO:0000259" key="12">
    <source>
        <dbReference type="PROSITE" id="PS50853"/>
    </source>
</evidence>
<feature type="domain" description="Fibronectin type-III" evidence="12">
    <location>
        <begin position="32"/>
        <end position="127"/>
    </location>
</feature>
<feature type="compositionally biased region" description="Basic residues" evidence="9">
    <location>
        <begin position="670"/>
        <end position="681"/>
    </location>
</feature>
<evidence type="ECO:0000256" key="6">
    <source>
        <dbReference type="ARBA" id="ARBA00023136"/>
    </source>
</evidence>
<evidence type="ECO:0000256" key="7">
    <source>
        <dbReference type="ARBA" id="ARBA00023157"/>
    </source>
</evidence>
<evidence type="ECO:0000256" key="10">
    <source>
        <dbReference type="SAM" id="Phobius"/>
    </source>
</evidence>
<evidence type="ECO:0000256" key="5">
    <source>
        <dbReference type="ARBA" id="ARBA00022989"/>
    </source>
</evidence>
<feature type="transmembrane region" description="Helical" evidence="10">
    <location>
        <begin position="609"/>
        <end position="636"/>
    </location>
</feature>
<organism evidence="13 14">
    <name type="scientific">Toxocara canis</name>
    <name type="common">Canine roundworm</name>
    <dbReference type="NCBI Taxonomy" id="6265"/>
    <lineage>
        <taxon>Eukaryota</taxon>
        <taxon>Metazoa</taxon>
        <taxon>Ecdysozoa</taxon>
        <taxon>Nematoda</taxon>
        <taxon>Chromadorea</taxon>
        <taxon>Rhabditida</taxon>
        <taxon>Spirurina</taxon>
        <taxon>Ascaridomorpha</taxon>
        <taxon>Ascaridoidea</taxon>
        <taxon>Toxocaridae</taxon>
        <taxon>Toxocara</taxon>
    </lineage>
</organism>
<accession>A0A0B2VU66</accession>
<evidence type="ECO:0000256" key="11">
    <source>
        <dbReference type="SAM" id="SignalP"/>
    </source>
</evidence>
<name>A0A0B2VU66_TOXCA</name>
<keyword evidence="5 10" id="KW-1133">Transmembrane helix</keyword>
<dbReference type="PANTHER" id="PTHR24051:SF9">
    <property type="entry name" value="FIBRONECTIN TYPE-III DOMAIN-CONTAINING PROTEIN"/>
    <property type="match status" value="1"/>
</dbReference>
<dbReference type="PANTHER" id="PTHR24051">
    <property type="entry name" value="SUSHI DOMAIN-CONTAINING PROTEIN 1"/>
    <property type="match status" value="1"/>
</dbReference>
<dbReference type="Pfam" id="PF23144">
    <property type="entry name" value="Fn3_PTPRU"/>
    <property type="match status" value="1"/>
</dbReference>
<keyword evidence="8" id="KW-0325">Glycoprotein</keyword>
<dbReference type="EMBL" id="JPKZ01000843">
    <property type="protein sequence ID" value="KHN85208.1"/>
    <property type="molecule type" value="Genomic_DNA"/>
</dbReference>
<gene>
    <name evidence="13" type="ORF">Tcan_04156</name>
</gene>
<dbReference type="OMA" id="WAVFSTM"/>